<proteinExistence type="predicted"/>
<reference evidence="1" key="1">
    <citation type="journal article" date="2021" name="Proc. Natl. Acad. Sci. U.S.A.">
        <title>A Catalog of Tens of Thousands of Viruses from Human Metagenomes Reveals Hidden Associations with Chronic Diseases.</title>
        <authorList>
            <person name="Tisza M.J."/>
            <person name="Buck C.B."/>
        </authorList>
    </citation>
    <scope>NUCLEOTIDE SEQUENCE</scope>
    <source>
        <strain evidence="1">CtsNK10</strain>
    </source>
</reference>
<accession>A0A8S5NM29</accession>
<dbReference type="EMBL" id="BK015191">
    <property type="protein sequence ID" value="DAD95139.1"/>
    <property type="molecule type" value="Genomic_DNA"/>
</dbReference>
<evidence type="ECO:0000313" key="1">
    <source>
        <dbReference type="EMBL" id="DAD95139.1"/>
    </source>
</evidence>
<protein>
    <submittedName>
        <fullName evidence="1">Uncharacterized protein</fullName>
    </submittedName>
</protein>
<sequence>MRRGRMALITGRILEESTWVETPRLRNLVQKSSCRWIRMYSLYLMLIMKERMLI</sequence>
<name>A0A8S5NM29_9CAUD</name>
<organism evidence="1">
    <name type="scientific">Podoviridae sp. ctsNK10</name>
    <dbReference type="NCBI Taxonomy" id="2826582"/>
    <lineage>
        <taxon>Viruses</taxon>
        <taxon>Duplodnaviria</taxon>
        <taxon>Heunggongvirae</taxon>
        <taxon>Uroviricota</taxon>
        <taxon>Caudoviricetes</taxon>
    </lineage>
</organism>